<dbReference type="GO" id="GO:0016491">
    <property type="term" value="F:oxidoreductase activity"/>
    <property type="evidence" value="ECO:0007669"/>
    <property type="project" value="UniProtKB-KW"/>
</dbReference>
<name>A0ABM9B6W2_9BACL</name>
<dbReference type="InterPro" id="IPR036291">
    <property type="entry name" value="NAD(P)-bd_dom_sf"/>
</dbReference>
<evidence type="ECO:0000259" key="2">
    <source>
        <dbReference type="Pfam" id="PF22725"/>
    </source>
</evidence>
<sequence length="339" mass="37564">MKGIHNGIHNPSVGGKRMTLKVGIVGTGWFSKVHADLLAEMDDVRLQAVCGSSKAKGEDMARPYNAAGYGDITEMLDAEKLDAVYICVPPQSHGAIERSLIKRDIPFFIEKPLSMTTEIPASLLQDIKEHNLLTSVGYHFRYQENIKRLKETLRGDKVGMIMGQWMGGMPGVAWWRDQKQSGGQFTEQTTHIVDLVRYLAGEVKEVYGMFGNRIMHEQHEGVSVADVGTVSLKLENGIIANISNTCVLPDEVGSVGLSFYNDRGLLDWNPDRLLEVRSGNSTEFENTGNPYLVESEAFLHAVRTGDRSRILCDYEDGYKTLKVTCAAYDSAQSGLPVKF</sequence>
<dbReference type="InterPro" id="IPR052515">
    <property type="entry name" value="Gfo/Idh/MocA_Oxidoreductase"/>
</dbReference>
<comment type="caution">
    <text evidence="3">The sequence shown here is derived from an EMBL/GenBank/DDBJ whole genome shotgun (WGS) entry which is preliminary data.</text>
</comment>
<dbReference type="SUPFAM" id="SSF51735">
    <property type="entry name" value="NAD(P)-binding Rossmann-fold domains"/>
    <property type="match status" value="1"/>
</dbReference>
<dbReference type="InterPro" id="IPR000683">
    <property type="entry name" value="Gfo/Idh/MocA-like_OxRdtase_N"/>
</dbReference>
<evidence type="ECO:0000313" key="3">
    <source>
        <dbReference type="EMBL" id="CAH1054348.1"/>
    </source>
</evidence>
<protein>
    <submittedName>
        <fullName evidence="3">Inositol 2-dehydrogenase/D-chiro-inositol 3-dehydrogenase</fullName>
        <ecNumber evidence="3">1.1.1.369</ecNumber>
    </submittedName>
</protein>
<dbReference type="InterPro" id="IPR055170">
    <property type="entry name" value="GFO_IDH_MocA-like_dom"/>
</dbReference>
<evidence type="ECO:0000313" key="4">
    <source>
        <dbReference type="Proteomes" id="UP000838749"/>
    </source>
</evidence>
<evidence type="ECO:0000259" key="1">
    <source>
        <dbReference type="Pfam" id="PF01408"/>
    </source>
</evidence>
<dbReference type="PANTHER" id="PTHR43249">
    <property type="entry name" value="UDP-N-ACETYL-2-AMINO-2-DEOXY-D-GLUCURONATE OXIDASE"/>
    <property type="match status" value="1"/>
</dbReference>
<dbReference type="Gene3D" id="3.30.360.10">
    <property type="entry name" value="Dihydrodipicolinate Reductase, domain 2"/>
    <property type="match status" value="1"/>
</dbReference>
<proteinExistence type="predicted"/>
<organism evidence="3 4">
    <name type="scientific">Paenibacillus pseudetheri</name>
    <dbReference type="NCBI Taxonomy" id="2897682"/>
    <lineage>
        <taxon>Bacteria</taxon>
        <taxon>Bacillati</taxon>
        <taxon>Bacillota</taxon>
        <taxon>Bacilli</taxon>
        <taxon>Bacillales</taxon>
        <taxon>Paenibacillaceae</taxon>
        <taxon>Paenibacillus</taxon>
    </lineage>
</organism>
<dbReference type="PANTHER" id="PTHR43249:SF1">
    <property type="entry name" value="D-GLUCOSIDE 3-DEHYDROGENASE"/>
    <property type="match status" value="1"/>
</dbReference>
<keyword evidence="4" id="KW-1185">Reference proteome</keyword>
<feature type="domain" description="GFO/IDH/MocA-like oxidoreductase" evidence="2">
    <location>
        <begin position="160"/>
        <end position="250"/>
    </location>
</feature>
<dbReference type="Pfam" id="PF22725">
    <property type="entry name" value="GFO_IDH_MocA_C3"/>
    <property type="match status" value="1"/>
</dbReference>
<dbReference type="Proteomes" id="UP000838749">
    <property type="component" value="Unassembled WGS sequence"/>
</dbReference>
<reference evidence="3" key="1">
    <citation type="submission" date="2021-12" db="EMBL/GenBank/DDBJ databases">
        <authorList>
            <person name="Criscuolo A."/>
        </authorList>
    </citation>
    <scope>NUCLEOTIDE SEQUENCE</scope>
    <source>
        <strain evidence="3">CIP111894</strain>
    </source>
</reference>
<dbReference type="EC" id="1.1.1.369" evidence="3"/>
<dbReference type="Gene3D" id="3.40.50.720">
    <property type="entry name" value="NAD(P)-binding Rossmann-like Domain"/>
    <property type="match status" value="1"/>
</dbReference>
<gene>
    <name evidence="3" type="primary">iolG_1</name>
    <name evidence="3" type="ORF">PAECIP111894_00493</name>
</gene>
<dbReference type="SUPFAM" id="SSF55347">
    <property type="entry name" value="Glyceraldehyde-3-phosphate dehydrogenase-like, C-terminal domain"/>
    <property type="match status" value="1"/>
</dbReference>
<dbReference type="Pfam" id="PF01408">
    <property type="entry name" value="GFO_IDH_MocA"/>
    <property type="match status" value="1"/>
</dbReference>
<feature type="domain" description="Gfo/Idh/MocA-like oxidoreductase N-terminal" evidence="1">
    <location>
        <begin position="20"/>
        <end position="138"/>
    </location>
</feature>
<dbReference type="EMBL" id="CAKMAB010000002">
    <property type="protein sequence ID" value="CAH1054348.1"/>
    <property type="molecule type" value="Genomic_DNA"/>
</dbReference>
<keyword evidence="3" id="KW-0560">Oxidoreductase</keyword>
<accession>A0ABM9B6W2</accession>